<proteinExistence type="predicted"/>
<reference evidence="2 3" key="2">
    <citation type="submission" date="2020-05" db="EMBL/GenBank/DDBJ databases">
        <title>Identification and distribution of gene clusters putatively required for synthesis of sphingolipid metabolism inhibitors in phylogenetically diverse species of the filamentous fungus Fusarium.</title>
        <authorList>
            <person name="Kim H.-S."/>
            <person name="Busman M."/>
            <person name="Brown D.W."/>
            <person name="Divon H."/>
            <person name="Uhlig S."/>
            <person name="Proctor R.H."/>
        </authorList>
    </citation>
    <scope>NUCLEOTIDE SEQUENCE [LARGE SCALE GENOMIC DNA]</scope>
    <source>
        <strain evidence="2 3">NRRL 25331</strain>
    </source>
</reference>
<dbReference type="EMBL" id="JAAQPE010000471">
    <property type="protein sequence ID" value="KAF5662033.1"/>
    <property type="molecule type" value="Genomic_DNA"/>
</dbReference>
<dbReference type="InterPro" id="IPR052895">
    <property type="entry name" value="HetReg/Transcr_Mod"/>
</dbReference>
<dbReference type="PANTHER" id="PTHR24148">
    <property type="entry name" value="ANKYRIN REPEAT DOMAIN-CONTAINING PROTEIN 39 HOMOLOG-RELATED"/>
    <property type="match status" value="1"/>
</dbReference>
<evidence type="ECO:0000259" key="1">
    <source>
        <dbReference type="Pfam" id="PF06985"/>
    </source>
</evidence>
<evidence type="ECO:0000313" key="2">
    <source>
        <dbReference type="EMBL" id="KAF5662033.1"/>
    </source>
</evidence>
<organism evidence="2 3">
    <name type="scientific">Fusarium circinatum</name>
    <name type="common">Pitch canker fungus</name>
    <name type="synonym">Gibberella circinata</name>
    <dbReference type="NCBI Taxonomy" id="48490"/>
    <lineage>
        <taxon>Eukaryota</taxon>
        <taxon>Fungi</taxon>
        <taxon>Dikarya</taxon>
        <taxon>Ascomycota</taxon>
        <taxon>Pezizomycotina</taxon>
        <taxon>Sordariomycetes</taxon>
        <taxon>Hypocreomycetidae</taxon>
        <taxon>Hypocreales</taxon>
        <taxon>Nectriaceae</taxon>
        <taxon>Fusarium</taxon>
        <taxon>Fusarium fujikuroi species complex</taxon>
    </lineage>
</organism>
<dbReference type="InterPro" id="IPR010730">
    <property type="entry name" value="HET"/>
</dbReference>
<dbReference type="Proteomes" id="UP000572754">
    <property type="component" value="Unassembled WGS sequence"/>
</dbReference>
<gene>
    <name evidence="2" type="ORF">FCIRC_11638</name>
</gene>
<dbReference type="Pfam" id="PF06985">
    <property type="entry name" value="HET"/>
    <property type="match status" value="1"/>
</dbReference>
<dbReference type="AlphaFoldDB" id="A0A8H5T311"/>
<name>A0A8H5T311_FUSCI</name>
<keyword evidence="3" id="KW-1185">Reference proteome</keyword>
<accession>A0A8H5T311</accession>
<protein>
    <recommendedName>
        <fullName evidence="1">Heterokaryon incompatibility domain-containing protein</fullName>
    </recommendedName>
</protein>
<evidence type="ECO:0000313" key="3">
    <source>
        <dbReference type="Proteomes" id="UP000572754"/>
    </source>
</evidence>
<dbReference type="PANTHER" id="PTHR24148:SF73">
    <property type="entry name" value="HET DOMAIN PROTEIN (AFU_ORTHOLOGUE AFUA_8G01020)"/>
    <property type="match status" value="1"/>
</dbReference>
<feature type="domain" description="Heterokaryon incompatibility" evidence="1">
    <location>
        <begin position="77"/>
        <end position="275"/>
    </location>
</feature>
<comment type="caution">
    <text evidence="2">The sequence shown here is derived from an EMBL/GenBank/DDBJ whole genome shotgun (WGS) entry which is preliminary data.</text>
</comment>
<reference evidence="3" key="1">
    <citation type="journal article" date="2020" name="BMC Genomics">
        <title>Correction to: Identification and distribution of gene clusters required for synthesis of sphingolipid metabolism inhibitors in diverse species of the filamentous fungus Fusarium.</title>
        <authorList>
            <person name="Kim H.S."/>
            <person name="Lohmar J.M."/>
            <person name="Busman M."/>
            <person name="Brown D.W."/>
            <person name="Naumann T.A."/>
            <person name="Divon H.H."/>
            <person name="Lysoe E."/>
            <person name="Uhlig S."/>
            <person name="Proctor R.H."/>
        </authorList>
    </citation>
    <scope>NUCLEOTIDE SEQUENCE [LARGE SCALE GENOMIC DNA]</scope>
    <source>
        <strain evidence="3">NRRL 25331</strain>
    </source>
</reference>
<sequence length="597" mass="68053">MATSSAAKAGSVRSPAPGLDIFKTPENPIFYSASLYQSLDKSKQEIRLIELSTQTGSGILECKLLPAMQLVDAQNRYLALSYCAGDPTDTRDILVNGMRCNIFANLHHALVLARRYWILPSRQSPLLLWIDQLCINQQDLNERSHQVGFMRDIYQHAERTLACLSTTKTSGRGLKWLIDLCNAVPSKEDDELFDYDRSDESDTDGASDSEDATQEVEKLFQNVGSGSVEAGRLHWLRICDYLRDHMNDEKFVNGWIAFYDVLRSPWWNRAWICQEFLVSRKVSFMFGKHSRSWEQCWSTMQAFCETHRHILTNRNHFLELKNISVGDPGDRQLCRILDVVRTKGLGRQIDHVGKAIKMKIQWSGSMDIKSLLSHSRSCKSSDDRDRVYAILGLASPVYQIFPDYSQDMTAAQVMINTTKAIIDKEDSLYILVQATALVRPRNLDVPSWVVDWSSIEASDIQNKFFGNRLFNRMSCVPRESPEHIFETVKDTFERTQAHILRVYGAFITKVWLHTGKWPFADFIVPMGWRGRASASIAGGDELWVLQGLRVPIVLWPYRDGYQVISCASVIGPNGEGFGRPLISSEERTARRSRIILY</sequence>